<keyword evidence="1" id="KW-0812">Transmembrane</keyword>
<evidence type="ECO:0000313" key="3">
    <source>
        <dbReference type="Proteomes" id="UP001310386"/>
    </source>
</evidence>
<comment type="caution">
    <text evidence="2">The sequence shown here is derived from an EMBL/GenBank/DDBJ whole genome shotgun (WGS) entry which is preliminary data.</text>
</comment>
<dbReference type="Pfam" id="PF06898">
    <property type="entry name" value="YqfD"/>
    <property type="match status" value="1"/>
</dbReference>
<keyword evidence="1" id="KW-1133">Transmembrane helix</keyword>
<evidence type="ECO:0000256" key="1">
    <source>
        <dbReference type="SAM" id="Phobius"/>
    </source>
</evidence>
<dbReference type="NCBIfam" id="TIGR02876">
    <property type="entry name" value="spore_yqfD"/>
    <property type="match status" value="1"/>
</dbReference>
<dbReference type="RefSeq" id="WP_371752805.1">
    <property type="nucleotide sequence ID" value="NZ_JAYJLD010000003.1"/>
</dbReference>
<organism evidence="2 3">
    <name type="scientific">Ferviditalea candida</name>
    <dbReference type="NCBI Taxonomy" id="3108399"/>
    <lineage>
        <taxon>Bacteria</taxon>
        <taxon>Bacillati</taxon>
        <taxon>Bacillota</taxon>
        <taxon>Bacilli</taxon>
        <taxon>Bacillales</taxon>
        <taxon>Paenibacillaceae</taxon>
        <taxon>Ferviditalea</taxon>
    </lineage>
</organism>
<accession>A0ABU5ZDV7</accession>
<name>A0ABU5ZDV7_9BACL</name>
<evidence type="ECO:0000313" key="2">
    <source>
        <dbReference type="EMBL" id="MEB3100691.1"/>
    </source>
</evidence>
<keyword evidence="3" id="KW-1185">Reference proteome</keyword>
<dbReference type="InterPro" id="IPR010690">
    <property type="entry name" value="YqfD"/>
</dbReference>
<protein>
    <submittedName>
        <fullName evidence="2">Sporulation protein YqfD</fullName>
    </submittedName>
</protein>
<gene>
    <name evidence="2" type="primary">yqfD</name>
    <name evidence="2" type="ORF">VF724_03355</name>
</gene>
<feature type="transmembrane region" description="Helical" evidence="1">
    <location>
        <begin position="91"/>
        <end position="111"/>
    </location>
</feature>
<dbReference type="PIRSF" id="PIRSF029895">
    <property type="entry name" value="SpoIV"/>
    <property type="match status" value="1"/>
</dbReference>
<dbReference type="Proteomes" id="UP001310386">
    <property type="component" value="Unassembled WGS sequence"/>
</dbReference>
<reference evidence="2" key="1">
    <citation type="submission" date="2023-12" db="EMBL/GenBank/DDBJ databases">
        <title>Fervidustalea candida gen. nov., sp. nov., a novel member of the family Paenibacillaceae isolated from a geothermal area.</title>
        <authorList>
            <person name="Li W.-J."/>
            <person name="Jiao J.-Y."/>
            <person name="Chen Y."/>
        </authorList>
    </citation>
    <scope>NUCLEOTIDE SEQUENCE</scope>
    <source>
        <strain evidence="2">SYSU GA230002</strain>
    </source>
</reference>
<proteinExistence type="predicted"/>
<dbReference type="EMBL" id="JAYJLD010000003">
    <property type="protein sequence ID" value="MEB3100691.1"/>
    <property type="molecule type" value="Genomic_DNA"/>
</dbReference>
<keyword evidence="1" id="KW-0472">Membrane</keyword>
<sequence>MQESKSVLSIRGYVEAQVRGGNLEALLNRMAELKLTFWNVRRVGTQRALLYIVIKDFFRLRPLLKETGCRIHVSRRFGFPFWLDKLEQRKFFAAGFALFVIGLYLLSSVVWQVTVEGNKKIPTEDILAAAKREGIYPLQWKFRLQYQNVLSEKLHSLLPEAAWVGVTVEGTHVNIKVVESKQPEKKQLLSPRHLVSTADAVITDIFVEQGQGMVKPNMRVKKGDVLISGILGNEENRKVVVAKGKVRGLVWHQYNIEVPLIQKVKVYTGESRERDYLVLGNRALQVWGFGKTGFNKYETIPTLNKLQWRGINLPFGWLREKVMDVEYVENRMSREESEQIGLQQARADILMKSGYDSRIENQKILHEKLEDGKVYMTVLFEVDEDISKEYPLIQGE</sequence>